<feature type="region of interest" description="Disordered" evidence="1">
    <location>
        <begin position="1"/>
        <end position="39"/>
    </location>
</feature>
<dbReference type="EMBL" id="EAAA01000307">
    <property type="status" value="NOT_ANNOTATED_CDS"/>
    <property type="molecule type" value="Genomic_DNA"/>
</dbReference>
<feature type="compositionally biased region" description="Polar residues" evidence="1">
    <location>
        <begin position="30"/>
        <end position="39"/>
    </location>
</feature>
<reference evidence="2" key="4">
    <citation type="submission" date="2025-09" db="UniProtKB">
        <authorList>
            <consortium name="Ensembl"/>
        </authorList>
    </citation>
    <scope>IDENTIFICATION</scope>
</reference>
<reference evidence="2" key="3">
    <citation type="submission" date="2025-08" db="UniProtKB">
        <authorList>
            <consortium name="Ensembl"/>
        </authorList>
    </citation>
    <scope>IDENTIFICATION</scope>
</reference>
<dbReference type="GeneTree" id="ENSGT00660000097366"/>
<feature type="compositionally biased region" description="Basic and acidic residues" evidence="1">
    <location>
        <begin position="1"/>
        <end position="29"/>
    </location>
</feature>
<dbReference type="Ensembl" id="ENSCINT00000033436.1">
    <property type="protein sequence ID" value="ENSCINP00000030801.1"/>
    <property type="gene ID" value="ENSCING00000019873.1"/>
</dbReference>
<dbReference type="HOGENOM" id="CLU_3319772_0_0_1"/>
<reference evidence="3" key="1">
    <citation type="journal article" date="2002" name="Science">
        <title>The draft genome of Ciona intestinalis: insights into chordate and vertebrate origins.</title>
        <authorList>
            <person name="Dehal P."/>
            <person name="Satou Y."/>
            <person name="Campbell R.K."/>
            <person name="Chapman J."/>
            <person name="Degnan B."/>
            <person name="De Tomaso A."/>
            <person name="Davidson B."/>
            <person name="Di Gregorio A."/>
            <person name="Gelpke M."/>
            <person name="Goodstein D.M."/>
            <person name="Harafuji N."/>
            <person name="Hastings K.E."/>
            <person name="Ho I."/>
            <person name="Hotta K."/>
            <person name="Huang W."/>
            <person name="Kawashima T."/>
            <person name="Lemaire P."/>
            <person name="Martinez D."/>
            <person name="Meinertzhagen I.A."/>
            <person name="Necula S."/>
            <person name="Nonaka M."/>
            <person name="Putnam N."/>
            <person name="Rash S."/>
            <person name="Saiga H."/>
            <person name="Satake M."/>
            <person name="Terry A."/>
            <person name="Yamada L."/>
            <person name="Wang H.G."/>
            <person name="Awazu S."/>
            <person name="Azumi K."/>
            <person name="Boore J."/>
            <person name="Branno M."/>
            <person name="Chin-Bow S."/>
            <person name="DeSantis R."/>
            <person name="Doyle S."/>
            <person name="Francino P."/>
            <person name="Keys D.N."/>
            <person name="Haga S."/>
            <person name="Hayashi H."/>
            <person name="Hino K."/>
            <person name="Imai K.S."/>
            <person name="Inaba K."/>
            <person name="Kano S."/>
            <person name="Kobayashi K."/>
            <person name="Kobayashi M."/>
            <person name="Lee B.I."/>
            <person name="Makabe K.W."/>
            <person name="Manohar C."/>
            <person name="Matassi G."/>
            <person name="Medina M."/>
            <person name="Mochizuki Y."/>
            <person name="Mount S."/>
            <person name="Morishita T."/>
            <person name="Miura S."/>
            <person name="Nakayama A."/>
            <person name="Nishizaka S."/>
            <person name="Nomoto H."/>
            <person name="Ohta F."/>
            <person name="Oishi K."/>
            <person name="Rigoutsos I."/>
            <person name="Sano M."/>
            <person name="Sasaki A."/>
            <person name="Sasakura Y."/>
            <person name="Shoguchi E."/>
            <person name="Shin-i T."/>
            <person name="Spagnuolo A."/>
            <person name="Stainier D."/>
            <person name="Suzuki M.M."/>
            <person name="Tassy O."/>
            <person name="Takatori N."/>
            <person name="Tokuoka M."/>
            <person name="Yagi K."/>
            <person name="Yoshizaki F."/>
            <person name="Wada S."/>
            <person name="Zhang C."/>
            <person name="Hyatt P.D."/>
            <person name="Larimer F."/>
            <person name="Detter C."/>
            <person name="Doggett N."/>
            <person name="Glavina T."/>
            <person name="Hawkins T."/>
            <person name="Richardson P."/>
            <person name="Lucas S."/>
            <person name="Kohara Y."/>
            <person name="Levine M."/>
            <person name="Satoh N."/>
            <person name="Rokhsar D.S."/>
        </authorList>
    </citation>
    <scope>NUCLEOTIDE SEQUENCE [LARGE SCALE GENOMIC DNA]</scope>
</reference>
<dbReference type="Proteomes" id="UP000008144">
    <property type="component" value="Chromosome 1"/>
</dbReference>
<proteinExistence type="predicted"/>
<evidence type="ECO:0000313" key="2">
    <source>
        <dbReference type="Ensembl" id="ENSCINP00000030801.1"/>
    </source>
</evidence>
<keyword evidence="3" id="KW-1185">Reference proteome</keyword>
<protein>
    <submittedName>
        <fullName evidence="2">Uncharacterized protein</fullName>
    </submittedName>
</protein>
<sequence>MPNSQRWDHDTTSDNEDVTRNDVKREHDNVTNTDSFDFL</sequence>
<reference evidence="2" key="2">
    <citation type="journal article" date="2008" name="Genome Biol.">
        <title>Improved genome assembly and evidence-based global gene model set for the chordate Ciona intestinalis: new insight into intron and operon populations.</title>
        <authorList>
            <person name="Satou Y."/>
            <person name="Mineta K."/>
            <person name="Ogasawara M."/>
            <person name="Sasakura Y."/>
            <person name="Shoguchi E."/>
            <person name="Ueno K."/>
            <person name="Yamada L."/>
            <person name="Matsumoto J."/>
            <person name="Wasserscheid J."/>
            <person name="Dewar K."/>
            <person name="Wiley G.B."/>
            <person name="Macmil S.L."/>
            <person name="Roe B.A."/>
            <person name="Zeller R.W."/>
            <person name="Hastings K.E."/>
            <person name="Lemaire P."/>
            <person name="Lindquist E."/>
            <person name="Endo T."/>
            <person name="Hotta K."/>
            <person name="Inaba K."/>
        </authorList>
    </citation>
    <scope>NUCLEOTIDE SEQUENCE [LARGE SCALE GENOMIC DNA]</scope>
    <source>
        <strain evidence="2">wild type</strain>
    </source>
</reference>
<name>H2XMB8_CIOIN</name>
<evidence type="ECO:0000256" key="1">
    <source>
        <dbReference type="SAM" id="MobiDB-lite"/>
    </source>
</evidence>
<dbReference type="InParanoid" id="H2XMB8"/>
<organism evidence="2 3">
    <name type="scientific">Ciona intestinalis</name>
    <name type="common">Transparent sea squirt</name>
    <name type="synonym">Ascidia intestinalis</name>
    <dbReference type="NCBI Taxonomy" id="7719"/>
    <lineage>
        <taxon>Eukaryota</taxon>
        <taxon>Metazoa</taxon>
        <taxon>Chordata</taxon>
        <taxon>Tunicata</taxon>
        <taxon>Ascidiacea</taxon>
        <taxon>Phlebobranchia</taxon>
        <taxon>Cionidae</taxon>
        <taxon>Ciona</taxon>
    </lineage>
</organism>
<dbReference type="AlphaFoldDB" id="H2XMB8"/>
<evidence type="ECO:0000313" key="3">
    <source>
        <dbReference type="Proteomes" id="UP000008144"/>
    </source>
</evidence>
<accession>H2XMB8</accession>